<feature type="domain" description="F-box" evidence="1">
    <location>
        <begin position="14"/>
        <end position="56"/>
    </location>
</feature>
<evidence type="ECO:0000259" key="1">
    <source>
        <dbReference type="Pfam" id="PF12937"/>
    </source>
</evidence>
<protein>
    <recommendedName>
        <fullName evidence="1">F-box domain-containing protein</fullName>
    </recommendedName>
</protein>
<dbReference type="SUPFAM" id="SSF52047">
    <property type="entry name" value="RNI-like"/>
    <property type="match status" value="1"/>
</dbReference>
<dbReference type="Pfam" id="PF12937">
    <property type="entry name" value="F-box-like"/>
    <property type="match status" value="1"/>
</dbReference>
<dbReference type="OrthoDB" id="2349122at2759"/>
<dbReference type="Gene3D" id="3.80.10.10">
    <property type="entry name" value="Ribonuclease Inhibitor"/>
    <property type="match status" value="1"/>
</dbReference>
<dbReference type="AlphaFoldDB" id="A0A074XPZ9"/>
<name>A0A074XPZ9_AURPU</name>
<dbReference type="HOGENOM" id="CLU_523699_0_0_1"/>
<dbReference type="RefSeq" id="XP_029763815.1">
    <property type="nucleotide sequence ID" value="XM_029904839.1"/>
</dbReference>
<evidence type="ECO:0000313" key="3">
    <source>
        <dbReference type="Proteomes" id="UP000030706"/>
    </source>
</evidence>
<keyword evidence="3" id="KW-1185">Reference proteome</keyword>
<accession>A0A074XPZ9</accession>
<organism evidence="2 3">
    <name type="scientific">Aureobasidium pullulans EXF-150</name>
    <dbReference type="NCBI Taxonomy" id="1043002"/>
    <lineage>
        <taxon>Eukaryota</taxon>
        <taxon>Fungi</taxon>
        <taxon>Dikarya</taxon>
        <taxon>Ascomycota</taxon>
        <taxon>Pezizomycotina</taxon>
        <taxon>Dothideomycetes</taxon>
        <taxon>Dothideomycetidae</taxon>
        <taxon>Dothideales</taxon>
        <taxon>Saccotheciaceae</taxon>
        <taxon>Aureobasidium</taxon>
    </lineage>
</organism>
<gene>
    <name evidence="2" type="ORF">M438DRAFT_342766</name>
</gene>
<dbReference type="SUPFAM" id="SSF81383">
    <property type="entry name" value="F-box domain"/>
    <property type="match status" value="1"/>
</dbReference>
<sequence>MALSTHYRGTSGFDILPPELQHDIFGYLAGDKASLSSAILVSKVWYNCCVQMLWYKSKQSMLSKVLTFDRQQYHASMIHNFTLDRCIREEVSDRLEFQLLEEVLFCNCRSTDIQLRSLLQPGLHTLGFQDFELHANILDLVEMCCPKLQSLTISDCNTPKLDDSRFSKVLQSLKSLRRLHLESLPDIQEILGPRIDFPENLEELTLANLDAFDFRSAFDNSLRKCTKLRKVHLEETSLVSANMLIILSNYVSLEELYINEWLEEEAFEQYEERCSRRSPGSPCFQKLRKLSIIPSSGLVASLLSSVTGNLVDLRLVVHTNHQIVCPALSHLPAIVHLELGFSGDTVFSAADLDHLSKLSNLESLRLGRMRPAAGWCDWLTDQHFEQLVSKLPQLRHLVFPPVGKVLTFVAVESLARSCPLLEKCELLWEHDLSTWHASKAPLFPKLHTLHFGQAKDHDDKEIWGFRHAEAGSYARLLRALAPRLKDLCVRFNRRLSGGKFTPTKRHLDVDIDEEIDPDLKEARMHRIRERYERAR</sequence>
<evidence type="ECO:0000313" key="2">
    <source>
        <dbReference type="EMBL" id="KEQ87628.1"/>
    </source>
</evidence>
<dbReference type="GeneID" id="40747145"/>
<dbReference type="EMBL" id="KL584976">
    <property type="protein sequence ID" value="KEQ87628.1"/>
    <property type="molecule type" value="Genomic_DNA"/>
</dbReference>
<dbReference type="InterPro" id="IPR001810">
    <property type="entry name" value="F-box_dom"/>
</dbReference>
<dbReference type="Proteomes" id="UP000030706">
    <property type="component" value="Unassembled WGS sequence"/>
</dbReference>
<dbReference type="PANTHER" id="PTHR38926:SF72">
    <property type="entry name" value="IM:7136021-RELATED"/>
    <property type="match status" value="1"/>
</dbReference>
<reference evidence="2 3" key="1">
    <citation type="journal article" date="2014" name="BMC Genomics">
        <title>Genome sequencing of four Aureobasidium pullulans varieties: biotechnological potential, stress tolerance, and description of new species.</title>
        <authorList>
            <person name="Gostin Ar C."/>
            <person name="Ohm R.A."/>
            <person name="Kogej T."/>
            <person name="Sonjak S."/>
            <person name="Turk M."/>
            <person name="Zajc J."/>
            <person name="Zalar P."/>
            <person name="Grube M."/>
            <person name="Sun H."/>
            <person name="Han J."/>
            <person name="Sharma A."/>
            <person name="Chiniquy J."/>
            <person name="Ngan C.Y."/>
            <person name="Lipzen A."/>
            <person name="Barry K."/>
            <person name="Grigoriev I.V."/>
            <person name="Gunde-Cimerman N."/>
        </authorList>
    </citation>
    <scope>NUCLEOTIDE SEQUENCE [LARGE SCALE GENOMIC DNA]</scope>
    <source>
        <strain evidence="2 3">EXF-150</strain>
    </source>
</reference>
<dbReference type="InterPro" id="IPR032675">
    <property type="entry name" value="LRR_dom_sf"/>
</dbReference>
<proteinExistence type="predicted"/>
<dbReference type="InterPro" id="IPR036047">
    <property type="entry name" value="F-box-like_dom_sf"/>
</dbReference>
<dbReference type="PANTHER" id="PTHR38926">
    <property type="entry name" value="F-BOX DOMAIN CONTAINING PROTEIN, EXPRESSED"/>
    <property type="match status" value="1"/>
</dbReference>